<dbReference type="InterPro" id="IPR000210">
    <property type="entry name" value="BTB/POZ_dom"/>
</dbReference>
<dbReference type="SUPFAM" id="SSF54695">
    <property type="entry name" value="POZ domain"/>
    <property type="match status" value="1"/>
</dbReference>
<dbReference type="OrthoDB" id="3852581at2759"/>
<evidence type="ECO:0000313" key="2">
    <source>
        <dbReference type="EMBL" id="TID20191.1"/>
    </source>
</evidence>
<sequence length="109" mass="11958">MSTIQGSTALGRTVHGNALNTISFARWVAEPECFELAAHITPSFRTSGEYSDCVIKTQTGEHQVHKIVLCSQSPFFEKAVKKGTFEEGRTGVINMEVDRATKGSSVFYV</sequence>
<feature type="domain" description="BTB" evidence="1">
    <location>
        <begin position="51"/>
        <end position="109"/>
    </location>
</feature>
<proteinExistence type="predicted"/>
<organism evidence="2 3">
    <name type="scientific">Venturia nashicola</name>
    <dbReference type="NCBI Taxonomy" id="86259"/>
    <lineage>
        <taxon>Eukaryota</taxon>
        <taxon>Fungi</taxon>
        <taxon>Dikarya</taxon>
        <taxon>Ascomycota</taxon>
        <taxon>Pezizomycotina</taxon>
        <taxon>Dothideomycetes</taxon>
        <taxon>Pleosporomycetidae</taxon>
        <taxon>Venturiales</taxon>
        <taxon>Venturiaceae</taxon>
        <taxon>Venturia</taxon>
    </lineage>
</organism>
<protein>
    <submittedName>
        <fullName evidence="2">Putative btb poz-like protein</fullName>
    </submittedName>
</protein>
<dbReference type="Proteomes" id="UP000298493">
    <property type="component" value="Unassembled WGS sequence"/>
</dbReference>
<name>A0A4Z1NWA8_9PEZI</name>
<keyword evidence="3" id="KW-1185">Reference proteome</keyword>
<dbReference type="PROSITE" id="PS50097">
    <property type="entry name" value="BTB"/>
    <property type="match status" value="1"/>
</dbReference>
<dbReference type="Gene3D" id="3.30.710.10">
    <property type="entry name" value="Potassium Channel Kv1.1, Chain A"/>
    <property type="match status" value="1"/>
</dbReference>
<evidence type="ECO:0000313" key="3">
    <source>
        <dbReference type="Proteomes" id="UP000298493"/>
    </source>
</evidence>
<dbReference type="EMBL" id="SNSC02000011">
    <property type="protein sequence ID" value="TID20191.1"/>
    <property type="molecule type" value="Genomic_DNA"/>
</dbReference>
<dbReference type="Pfam" id="PF00651">
    <property type="entry name" value="BTB"/>
    <property type="match status" value="1"/>
</dbReference>
<gene>
    <name evidence="2" type="ORF">E6O75_ATG07651</name>
</gene>
<comment type="caution">
    <text evidence="2">The sequence shown here is derived from an EMBL/GenBank/DDBJ whole genome shotgun (WGS) entry which is preliminary data.</text>
</comment>
<dbReference type="InterPro" id="IPR011333">
    <property type="entry name" value="SKP1/BTB/POZ_sf"/>
</dbReference>
<dbReference type="CDD" id="cd18186">
    <property type="entry name" value="BTB_POZ_ZBTB_KLHL-like"/>
    <property type="match status" value="1"/>
</dbReference>
<reference evidence="2 3" key="1">
    <citation type="submission" date="2019-04" db="EMBL/GenBank/DDBJ databases">
        <title>High contiguity whole genome sequence and gene annotation resource for two Venturia nashicola isolates.</title>
        <authorList>
            <person name="Prokchorchik M."/>
            <person name="Won K."/>
            <person name="Lee Y."/>
            <person name="Choi E.D."/>
            <person name="Segonzac C."/>
            <person name="Sohn K.H."/>
        </authorList>
    </citation>
    <scope>NUCLEOTIDE SEQUENCE [LARGE SCALE GENOMIC DNA]</scope>
    <source>
        <strain evidence="2 3">PRI2</strain>
    </source>
</reference>
<dbReference type="AlphaFoldDB" id="A0A4Z1NWA8"/>
<accession>A0A4Z1NWA8</accession>
<evidence type="ECO:0000259" key="1">
    <source>
        <dbReference type="PROSITE" id="PS50097"/>
    </source>
</evidence>